<evidence type="ECO:0000256" key="1">
    <source>
        <dbReference type="SAM" id="MobiDB-lite"/>
    </source>
</evidence>
<protein>
    <submittedName>
        <fullName evidence="3">Zn-finger nucleic acid-binding protein</fullName>
    </submittedName>
</protein>
<feature type="region of interest" description="Disordered" evidence="1">
    <location>
        <begin position="62"/>
        <end position="186"/>
    </location>
</feature>
<feature type="compositionally biased region" description="Low complexity" evidence="1">
    <location>
        <begin position="62"/>
        <end position="101"/>
    </location>
</feature>
<comment type="caution">
    <text evidence="3">The sequence shown here is derived from an EMBL/GenBank/DDBJ whole genome shotgun (WGS) entry which is preliminary data.</text>
</comment>
<evidence type="ECO:0000259" key="2">
    <source>
        <dbReference type="Pfam" id="PF13453"/>
    </source>
</evidence>
<feature type="compositionally biased region" description="Polar residues" evidence="1">
    <location>
        <begin position="145"/>
        <end position="157"/>
    </location>
</feature>
<feature type="compositionally biased region" description="Gly residues" evidence="1">
    <location>
        <begin position="130"/>
        <end position="139"/>
    </location>
</feature>
<name>A0ABT9TZD5_PAEHA</name>
<keyword evidence="4" id="KW-1185">Reference proteome</keyword>
<dbReference type="InterPro" id="IPR027392">
    <property type="entry name" value="TF_Znf"/>
</dbReference>
<proteinExistence type="predicted"/>
<accession>A0ABT9TZD5</accession>
<dbReference type="Proteomes" id="UP001229346">
    <property type="component" value="Unassembled WGS sequence"/>
</dbReference>
<sequence>MKCPVCNDVRMREVVKDDVLIDVCPDCKGVWLDRGELDKLMQGVKEMKQEVERLEQYSAGAGAFGGPAATPAQPASGPAPGSWAANNNNQPVNNSQPQGQGTPSFPQVSSGGPFVQPNQQGQPIPPQQQGGFGQQGFGNPGNPQVTPMNNYGGSQPQVFGGGHQPPYGQQGYNNNSHNHGGYDKHGYDKYGYDKHGYNKYGHSHKRKKTVLDVFGDLFD</sequence>
<reference evidence="3 4" key="1">
    <citation type="submission" date="2023-07" db="EMBL/GenBank/DDBJ databases">
        <title>Sorghum-associated microbial communities from plants grown in Nebraska, USA.</title>
        <authorList>
            <person name="Schachtman D."/>
        </authorList>
    </citation>
    <scope>NUCLEOTIDE SEQUENCE [LARGE SCALE GENOMIC DNA]</scope>
    <source>
        <strain evidence="3 4">CC482</strain>
    </source>
</reference>
<feature type="compositionally biased region" description="Low complexity" evidence="1">
    <location>
        <begin position="164"/>
        <end position="179"/>
    </location>
</feature>
<dbReference type="EMBL" id="JAUSSU010000004">
    <property type="protein sequence ID" value="MDQ0112747.1"/>
    <property type="molecule type" value="Genomic_DNA"/>
</dbReference>
<organism evidence="3 4">
    <name type="scientific">Paenibacillus harenae</name>
    <dbReference type="NCBI Taxonomy" id="306543"/>
    <lineage>
        <taxon>Bacteria</taxon>
        <taxon>Bacillati</taxon>
        <taxon>Bacillota</taxon>
        <taxon>Bacilli</taxon>
        <taxon>Bacillales</taxon>
        <taxon>Paenibacillaceae</taxon>
        <taxon>Paenibacillus</taxon>
    </lineage>
</organism>
<feature type="domain" description="Transcription factor zinc-finger" evidence="2">
    <location>
        <begin position="2"/>
        <end position="42"/>
    </location>
</feature>
<evidence type="ECO:0000313" key="4">
    <source>
        <dbReference type="Proteomes" id="UP001229346"/>
    </source>
</evidence>
<evidence type="ECO:0000313" key="3">
    <source>
        <dbReference type="EMBL" id="MDQ0112747.1"/>
    </source>
</evidence>
<gene>
    <name evidence="3" type="ORF">J2T15_002182</name>
</gene>
<dbReference type="Pfam" id="PF13453">
    <property type="entry name" value="Zn_ribbon_TFIIB"/>
    <property type="match status" value="1"/>
</dbReference>